<dbReference type="InterPro" id="IPR033479">
    <property type="entry name" value="dCache_1"/>
</dbReference>
<evidence type="ECO:0000256" key="9">
    <source>
        <dbReference type="ARBA" id="ARBA00022741"/>
    </source>
</evidence>
<dbReference type="SUPFAM" id="SSF158472">
    <property type="entry name" value="HAMP domain-like"/>
    <property type="match status" value="1"/>
</dbReference>
<dbReference type="PROSITE" id="PS50112">
    <property type="entry name" value="PAS"/>
    <property type="match status" value="1"/>
</dbReference>
<dbReference type="InterPro" id="IPR036890">
    <property type="entry name" value="HATPase_C_sf"/>
</dbReference>
<dbReference type="SMART" id="SM00388">
    <property type="entry name" value="HisKA"/>
    <property type="match status" value="1"/>
</dbReference>
<dbReference type="EC" id="2.7.13.3" evidence="4"/>
<dbReference type="Gene3D" id="3.30.450.20">
    <property type="entry name" value="PAS domain"/>
    <property type="match status" value="2"/>
</dbReference>
<feature type="domain" description="PAC" evidence="22">
    <location>
        <begin position="516"/>
        <end position="572"/>
    </location>
</feature>
<evidence type="ECO:0000256" key="10">
    <source>
        <dbReference type="ARBA" id="ARBA00022777"/>
    </source>
</evidence>
<dbReference type="PRINTS" id="PR00344">
    <property type="entry name" value="BCTRLSENSOR"/>
</dbReference>
<feature type="domain" description="Response regulatory" evidence="20">
    <location>
        <begin position="843"/>
        <end position="957"/>
    </location>
</feature>
<accession>A0A1L9QN68</accession>
<dbReference type="CDD" id="cd12913">
    <property type="entry name" value="PDC1_MCP_like"/>
    <property type="match status" value="1"/>
</dbReference>
<keyword evidence="12 18" id="KW-1133">Transmembrane helix</keyword>
<evidence type="ECO:0000256" key="5">
    <source>
        <dbReference type="ARBA" id="ARBA00022475"/>
    </source>
</evidence>
<dbReference type="FunFam" id="1.10.287.130:FF:000038">
    <property type="entry name" value="Sensory transduction histidine kinase"/>
    <property type="match status" value="1"/>
</dbReference>
<dbReference type="Pfam" id="PF00672">
    <property type="entry name" value="HAMP"/>
    <property type="match status" value="1"/>
</dbReference>
<dbReference type="PROSITE" id="PS50109">
    <property type="entry name" value="HIS_KIN"/>
    <property type="match status" value="1"/>
</dbReference>
<feature type="domain" description="PAS" evidence="21">
    <location>
        <begin position="463"/>
        <end position="517"/>
    </location>
</feature>
<dbReference type="SMART" id="SM00448">
    <property type="entry name" value="REC"/>
    <property type="match status" value="1"/>
</dbReference>
<evidence type="ECO:0000256" key="17">
    <source>
        <dbReference type="PROSITE-ProRule" id="PRU00169"/>
    </source>
</evidence>
<dbReference type="FunFam" id="3.30.565.10:FF:000010">
    <property type="entry name" value="Sensor histidine kinase RcsC"/>
    <property type="match status" value="1"/>
</dbReference>
<keyword evidence="10" id="KW-0418">Kinase</keyword>
<dbReference type="SUPFAM" id="SSF52172">
    <property type="entry name" value="CheY-like"/>
    <property type="match status" value="1"/>
</dbReference>
<dbReference type="SUPFAM" id="SSF103190">
    <property type="entry name" value="Sensory domain-like"/>
    <property type="match status" value="1"/>
</dbReference>
<keyword evidence="15" id="KW-0131">Cell cycle</keyword>
<dbReference type="Pfam" id="PF02518">
    <property type="entry name" value="HATPase_c"/>
    <property type="match status" value="1"/>
</dbReference>
<name>A0A1L9QN68_9CYAN</name>
<feature type="modified residue" description="4-aspartylphosphate" evidence="17">
    <location>
        <position position="892"/>
    </location>
</feature>
<feature type="domain" description="Histidine kinase" evidence="19">
    <location>
        <begin position="590"/>
        <end position="818"/>
    </location>
</feature>
<evidence type="ECO:0000256" key="15">
    <source>
        <dbReference type="ARBA" id="ARBA00023306"/>
    </source>
</evidence>
<feature type="transmembrane region" description="Helical" evidence="18">
    <location>
        <begin position="20"/>
        <end position="41"/>
    </location>
</feature>
<dbReference type="CDD" id="cd16922">
    <property type="entry name" value="HATPase_EvgS-ArcB-TorS-like"/>
    <property type="match status" value="1"/>
</dbReference>
<dbReference type="Proteomes" id="UP000183940">
    <property type="component" value="Unassembled WGS sequence"/>
</dbReference>
<dbReference type="InterPro" id="IPR029151">
    <property type="entry name" value="Sensor-like_sf"/>
</dbReference>
<dbReference type="PANTHER" id="PTHR45339">
    <property type="entry name" value="HYBRID SIGNAL TRANSDUCTION HISTIDINE KINASE J"/>
    <property type="match status" value="1"/>
</dbReference>
<dbReference type="InterPro" id="IPR035965">
    <property type="entry name" value="PAS-like_dom_sf"/>
</dbReference>
<dbReference type="AlphaFoldDB" id="A0A1L9QN68"/>
<evidence type="ECO:0000313" key="25">
    <source>
        <dbReference type="Proteomes" id="UP000183940"/>
    </source>
</evidence>
<evidence type="ECO:0000256" key="18">
    <source>
        <dbReference type="SAM" id="Phobius"/>
    </source>
</evidence>
<evidence type="ECO:0000259" key="19">
    <source>
        <dbReference type="PROSITE" id="PS50109"/>
    </source>
</evidence>
<dbReference type="Pfam" id="PF00512">
    <property type="entry name" value="HisKA"/>
    <property type="match status" value="1"/>
</dbReference>
<sequence length="1044" mass="116377">MDTNHHQVSQTPLQVPLRWVLVIPFAIQIIAAVGLTGWLSFQNGHKAVNDLANQLQDEVGTRIEQHLNGYLAQPTMVTQNILDAIALGYLDIYNPRSMDRYFLKQVQMFEDIPYVLMGNEEGELYAIDQDKEGILTIDITDSATNYSFNTYATDSQGNRTDTLLGSIPDYDPRVRPWYITPVTEGQPVWSDIYLYVSIAELGITFGAPVYDDLGQLLGVVGADLVIVHVNRFLSELQISPSAQTFIIERSGLLVATSIEENLFLPADSDQELERLSATESQDRLTRVTTEYLKEYFGDLSQIEVTEQLKFNIDGDLLFVRVIPYQDERGLDWLIVILIPESDFMAQINTNTRTTIVLCIVALLVALGVGLLTANWVTQPLLKLNAAAKEIAKGAWKQTLDIQRSDEVGELAKSFNQMAAQLKASFETLEQRVEERTHDLQENQRVLTTLMTNLPGIAYRYLDDEYSTMKFVSQGCYDLTGYSPEDLIDNQTIAYADLIHLGDRQLVRSTIAAAIEQQQPFQLVYRSVTATGELKWFWEQGMGVYAEDGSLAFLEGFITDITERKQVEEALAEAKQMSDSANQAKSEFLANMSHELRTPLNGILGYAQILQRSHELSPKDRKGVDVIRQAGTHLLTLINDVLDLAKIEARKLELVPQTVNFPSFISGVAEVIGIKAKEKGLEFQAITPSPLPEGVYIDPKRLRQVLLNLLGNSTKFTHQGEVTLTVEPMGSPQLSPELDTAVVPIGFTIQDTGVGMTPEQVKKIFLPFEQVGDGQQKAEGTGLGLAISRQIVEMMGGEIQVSSELGKGSRFWFEVNLPVVQDWKEEFTVGAKGKIVGYKGERQKILVVDDKVVNRMVVGEVLEPLGFVVTGAEDGEQGIEEYEQCQPDLIVTDLVMPKLDGFELARRIRQKDADVIIIASSASVLENDQNRSIVAGCNDFVPKPVDMEQLLGRIQQLLALEWIYEIPTDTSEAKSSELICPPQEELTLLKKLAKVGDIGGVEEEVERLGNLDEKYGVFCDRILAFTHEFDDTGILEFISTVVHHS</sequence>
<evidence type="ECO:0000256" key="1">
    <source>
        <dbReference type="ARBA" id="ARBA00000085"/>
    </source>
</evidence>
<feature type="domain" description="HAMP" evidence="23">
    <location>
        <begin position="374"/>
        <end position="426"/>
    </location>
</feature>
<dbReference type="PROSITE" id="PS50113">
    <property type="entry name" value="PAC"/>
    <property type="match status" value="1"/>
</dbReference>
<dbReference type="Gene3D" id="3.30.565.10">
    <property type="entry name" value="Histidine kinase-like ATPase, C-terminal domain"/>
    <property type="match status" value="1"/>
</dbReference>
<dbReference type="GO" id="GO:0005886">
    <property type="term" value="C:plasma membrane"/>
    <property type="evidence" value="ECO:0007669"/>
    <property type="project" value="UniProtKB-SubCell"/>
</dbReference>
<dbReference type="EMBL" id="MLAW01000037">
    <property type="protein sequence ID" value="OJJ24114.1"/>
    <property type="molecule type" value="Genomic_DNA"/>
</dbReference>
<organism evidence="24 25">
    <name type="scientific">Roseofilum reptotaenium AO1-A</name>
    <dbReference type="NCBI Taxonomy" id="1925591"/>
    <lineage>
        <taxon>Bacteria</taxon>
        <taxon>Bacillati</taxon>
        <taxon>Cyanobacteriota</taxon>
        <taxon>Cyanophyceae</taxon>
        <taxon>Desertifilales</taxon>
        <taxon>Desertifilaceae</taxon>
        <taxon>Roseofilum</taxon>
    </lineage>
</organism>
<dbReference type="CDD" id="cd17546">
    <property type="entry name" value="REC_hyHK_CKI1_RcsC-like"/>
    <property type="match status" value="1"/>
</dbReference>
<dbReference type="Gene3D" id="1.10.287.130">
    <property type="match status" value="1"/>
</dbReference>
<dbReference type="InterPro" id="IPR013655">
    <property type="entry name" value="PAS_fold_3"/>
</dbReference>
<comment type="similarity">
    <text evidence="3">In the N-terminal section; belongs to the phytochrome family.</text>
</comment>
<dbReference type="SUPFAM" id="SSF55874">
    <property type="entry name" value="ATPase domain of HSP90 chaperone/DNA topoisomerase II/histidine kinase"/>
    <property type="match status" value="1"/>
</dbReference>
<dbReference type="InterPro" id="IPR000700">
    <property type="entry name" value="PAS-assoc_C"/>
</dbReference>
<dbReference type="InterPro" id="IPR003660">
    <property type="entry name" value="HAMP_dom"/>
</dbReference>
<evidence type="ECO:0000259" key="21">
    <source>
        <dbReference type="PROSITE" id="PS50112"/>
    </source>
</evidence>
<dbReference type="Pfam" id="PF02743">
    <property type="entry name" value="dCache_1"/>
    <property type="match status" value="1"/>
</dbReference>
<evidence type="ECO:0000259" key="22">
    <source>
        <dbReference type="PROSITE" id="PS50113"/>
    </source>
</evidence>
<evidence type="ECO:0000256" key="12">
    <source>
        <dbReference type="ARBA" id="ARBA00022989"/>
    </source>
</evidence>
<evidence type="ECO:0000259" key="23">
    <source>
        <dbReference type="PROSITE" id="PS50885"/>
    </source>
</evidence>
<evidence type="ECO:0000256" key="6">
    <source>
        <dbReference type="ARBA" id="ARBA00022553"/>
    </source>
</evidence>
<keyword evidence="7" id="KW-0808">Transferase</keyword>
<dbReference type="CDD" id="cd00130">
    <property type="entry name" value="PAS"/>
    <property type="match status" value="1"/>
</dbReference>
<evidence type="ECO:0000256" key="13">
    <source>
        <dbReference type="ARBA" id="ARBA00023012"/>
    </source>
</evidence>
<evidence type="ECO:0000256" key="7">
    <source>
        <dbReference type="ARBA" id="ARBA00022679"/>
    </source>
</evidence>
<dbReference type="SUPFAM" id="SSF55785">
    <property type="entry name" value="PYP-like sensor domain (PAS domain)"/>
    <property type="match status" value="1"/>
</dbReference>
<dbReference type="SMART" id="SM00387">
    <property type="entry name" value="HATPase_c"/>
    <property type="match status" value="1"/>
</dbReference>
<comment type="caution">
    <text evidence="24">The sequence shown here is derived from an EMBL/GenBank/DDBJ whole genome shotgun (WGS) entry which is preliminary data.</text>
</comment>
<dbReference type="CDD" id="cd06225">
    <property type="entry name" value="HAMP"/>
    <property type="match status" value="1"/>
</dbReference>
<gene>
    <name evidence="24" type="ORF">BI308_18225</name>
</gene>
<evidence type="ECO:0000256" key="2">
    <source>
        <dbReference type="ARBA" id="ARBA00004651"/>
    </source>
</evidence>
<evidence type="ECO:0000256" key="11">
    <source>
        <dbReference type="ARBA" id="ARBA00022840"/>
    </source>
</evidence>
<reference evidence="24" key="1">
    <citation type="submission" date="2016-10" db="EMBL/GenBank/DDBJ databases">
        <title>CRISPR-Cas defence system in Roseofilum reptotaenium: evidence of a bacteriophage-cyanobacterium arms race in the coral black band disease.</title>
        <authorList>
            <person name="Buerger P."/>
            <person name="Wood-Charlson E.M."/>
            <person name="Weynberg K.D."/>
            <person name="Willis B."/>
            <person name="Van Oppen M.J."/>
        </authorList>
    </citation>
    <scope>NUCLEOTIDE SEQUENCE [LARGE SCALE GENOMIC DNA]</scope>
    <source>
        <strain evidence="24">AO1-A</strain>
    </source>
</reference>
<dbReference type="InterPro" id="IPR000014">
    <property type="entry name" value="PAS"/>
</dbReference>
<comment type="catalytic activity">
    <reaction evidence="1">
        <text>ATP + protein L-histidine = ADP + protein N-phospho-L-histidine.</text>
        <dbReference type="EC" id="2.7.13.3"/>
    </reaction>
</comment>
<dbReference type="STRING" id="1925591.BI308_18225"/>
<dbReference type="InterPro" id="IPR001789">
    <property type="entry name" value="Sig_transdc_resp-reg_receiver"/>
</dbReference>
<evidence type="ECO:0000256" key="4">
    <source>
        <dbReference type="ARBA" id="ARBA00012438"/>
    </source>
</evidence>
<proteinExistence type="inferred from homology"/>
<dbReference type="Gene3D" id="6.10.340.10">
    <property type="match status" value="1"/>
</dbReference>
<keyword evidence="8 18" id="KW-0812">Transmembrane</keyword>
<dbReference type="Pfam" id="PF08447">
    <property type="entry name" value="PAS_3"/>
    <property type="match status" value="1"/>
</dbReference>
<dbReference type="GO" id="GO:0005524">
    <property type="term" value="F:ATP binding"/>
    <property type="evidence" value="ECO:0007669"/>
    <property type="project" value="UniProtKB-KW"/>
</dbReference>
<comment type="subcellular location">
    <subcellularLocation>
        <location evidence="2">Cell membrane</location>
        <topology evidence="2">Multi-pass membrane protein</topology>
    </subcellularLocation>
</comment>
<keyword evidence="6 17" id="KW-0597">Phosphoprotein</keyword>
<evidence type="ECO:0000256" key="16">
    <source>
        <dbReference type="ARBA" id="ARBA00074306"/>
    </source>
</evidence>
<dbReference type="InterPro" id="IPR003594">
    <property type="entry name" value="HATPase_dom"/>
</dbReference>
<keyword evidence="14 18" id="KW-0472">Membrane</keyword>
<dbReference type="SUPFAM" id="SSF47384">
    <property type="entry name" value="Homodimeric domain of signal transducing histidine kinase"/>
    <property type="match status" value="1"/>
</dbReference>
<dbReference type="InterPro" id="IPR011006">
    <property type="entry name" value="CheY-like_superfamily"/>
</dbReference>
<dbReference type="SMART" id="SM00304">
    <property type="entry name" value="HAMP"/>
    <property type="match status" value="1"/>
</dbReference>
<keyword evidence="5" id="KW-1003">Cell membrane</keyword>
<dbReference type="Gene3D" id="3.40.50.2300">
    <property type="match status" value="1"/>
</dbReference>
<evidence type="ECO:0000313" key="24">
    <source>
        <dbReference type="EMBL" id="OJJ24114.1"/>
    </source>
</evidence>
<dbReference type="NCBIfam" id="TIGR00229">
    <property type="entry name" value="sensory_box"/>
    <property type="match status" value="1"/>
</dbReference>
<feature type="transmembrane region" description="Helical" evidence="18">
    <location>
        <begin position="354"/>
        <end position="376"/>
    </location>
</feature>
<protein>
    <recommendedName>
        <fullName evidence="16">Circadian input-output histidine kinase CikA</fullName>
        <ecNumber evidence="4">2.7.13.3</ecNumber>
    </recommendedName>
</protein>
<dbReference type="Pfam" id="PF00072">
    <property type="entry name" value="Response_reg"/>
    <property type="match status" value="1"/>
</dbReference>
<evidence type="ECO:0000256" key="14">
    <source>
        <dbReference type="ARBA" id="ARBA00023136"/>
    </source>
</evidence>
<dbReference type="InterPro" id="IPR005467">
    <property type="entry name" value="His_kinase_dom"/>
</dbReference>
<dbReference type="PANTHER" id="PTHR45339:SF1">
    <property type="entry name" value="HYBRID SIGNAL TRANSDUCTION HISTIDINE KINASE J"/>
    <property type="match status" value="1"/>
</dbReference>
<dbReference type="GO" id="GO:0000155">
    <property type="term" value="F:phosphorelay sensor kinase activity"/>
    <property type="evidence" value="ECO:0007669"/>
    <property type="project" value="InterPro"/>
</dbReference>
<dbReference type="InterPro" id="IPR036097">
    <property type="entry name" value="HisK_dim/P_sf"/>
</dbReference>
<evidence type="ECO:0000259" key="20">
    <source>
        <dbReference type="PROSITE" id="PS50110"/>
    </source>
</evidence>
<dbReference type="PROSITE" id="PS50885">
    <property type="entry name" value="HAMP"/>
    <property type="match status" value="1"/>
</dbReference>
<evidence type="ECO:0000256" key="8">
    <source>
        <dbReference type="ARBA" id="ARBA00022692"/>
    </source>
</evidence>
<dbReference type="InterPro" id="IPR003661">
    <property type="entry name" value="HisK_dim/P_dom"/>
</dbReference>
<dbReference type="PROSITE" id="PS50110">
    <property type="entry name" value="RESPONSE_REGULATORY"/>
    <property type="match status" value="1"/>
</dbReference>
<keyword evidence="11" id="KW-0067">ATP-binding</keyword>
<keyword evidence="25" id="KW-1185">Reference proteome</keyword>
<evidence type="ECO:0000256" key="3">
    <source>
        <dbReference type="ARBA" id="ARBA00006402"/>
    </source>
</evidence>
<keyword evidence="9" id="KW-0547">Nucleotide-binding</keyword>
<dbReference type="InterPro" id="IPR004358">
    <property type="entry name" value="Sig_transdc_His_kin-like_C"/>
</dbReference>
<dbReference type="CDD" id="cd00082">
    <property type="entry name" value="HisKA"/>
    <property type="match status" value="1"/>
</dbReference>
<keyword evidence="13" id="KW-0902">Two-component regulatory system</keyword>